<protein>
    <submittedName>
        <fullName evidence="2">Amidase</fullName>
    </submittedName>
</protein>
<dbReference type="InterPro" id="IPR051922">
    <property type="entry name" value="Bact_Sporulation_Assoc"/>
</dbReference>
<dbReference type="EMBL" id="AYUF01000482">
    <property type="protein sequence ID" value="ETK01389.1"/>
    <property type="molecule type" value="Genomic_DNA"/>
</dbReference>
<feature type="domain" description="Sporulation stage II protein D amidase enhancer LytB N-terminal" evidence="1">
    <location>
        <begin position="105"/>
        <end position="219"/>
    </location>
</feature>
<evidence type="ECO:0000313" key="2">
    <source>
        <dbReference type="EMBL" id="ETK01389.1"/>
    </source>
</evidence>
<dbReference type="NCBIfam" id="TIGR02669">
    <property type="entry name" value="SpoIID_LytB"/>
    <property type="match status" value="1"/>
</dbReference>
<dbReference type="AlphaFoldDB" id="W2C2E3"/>
<proteinExistence type="predicted"/>
<evidence type="ECO:0000259" key="1">
    <source>
        <dbReference type="Pfam" id="PF08486"/>
    </source>
</evidence>
<dbReference type="InterPro" id="IPR013693">
    <property type="entry name" value="SpoIID/LytB_N"/>
</dbReference>
<comment type="caution">
    <text evidence="2">The sequence shown here is derived from an EMBL/GenBank/DDBJ whole genome shotgun (WGS) entry which is preliminary data.</text>
</comment>
<reference evidence="2 3" key="1">
    <citation type="submission" date="2013-11" db="EMBL/GenBank/DDBJ databases">
        <title>Single cell genomics of uncultured Tannerella BU063 (oral taxon 286).</title>
        <authorList>
            <person name="Beall C.J."/>
            <person name="Campbell A.G."/>
            <person name="Griffen A.L."/>
            <person name="Podar M."/>
            <person name="Leys E.J."/>
        </authorList>
    </citation>
    <scope>NUCLEOTIDE SEQUENCE [LARGE SCALE GENOMIC DNA]</scope>
    <source>
        <strain evidence="2">Cell 2</strain>
    </source>
</reference>
<dbReference type="Proteomes" id="UP000018837">
    <property type="component" value="Unassembled WGS sequence"/>
</dbReference>
<dbReference type="GO" id="GO:0030288">
    <property type="term" value="C:outer membrane-bounded periplasmic space"/>
    <property type="evidence" value="ECO:0007669"/>
    <property type="project" value="TreeGrafter"/>
</dbReference>
<dbReference type="PATRIC" id="fig|1411148.3.peg.1579"/>
<gene>
    <name evidence="2" type="ORF">N425_09885</name>
</gene>
<sequence>MHTQIMIGIPNVDVGILTERDVSFHFNGAYRCLETGRTHTGQQHATLQDGRIALDGHTFDTLHFEPTDPSDSFDLRGVTIGVHFHWERREDQRFRGALILTPSSDGVLVVNRIDVESYLESVISSEMSATSSPELLRAHAVISRSWLLAQIEKRQAPVDAKAESCSQDDESLVRWYDREDHTRFDVCADDHCQRYQGITRATTPAVEEAVRATCGEVLTDEGRLCDTRFSKSCGGITECFEYCWEPVHHRYLVALRDSRTPDTPVPDLTNEAEADRWIRSAPEAFCHTTDEGILSQVLNNYDLETPDFYRWTVEYTQDELADLIRRKSGIDFGAILSLQAVERGRSGRIVRLRIVGSRRTYIIGKELEIRRTLSETHLYSSAFVVDALDLHHGVPRRFRLTGAGWGHGVGLCQIGAAVMGAEGHSYRTILTHYYPGSRSEIRYVR</sequence>
<accession>W2C2E3</accession>
<dbReference type="GO" id="GO:0030435">
    <property type="term" value="P:sporulation resulting in formation of a cellular spore"/>
    <property type="evidence" value="ECO:0007669"/>
    <property type="project" value="InterPro"/>
</dbReference>
<dbReference type="PANTHER" id="PTHR30032:SF4">
    <property type="entry name" value="AMIDASE ENHANCER"/>
    <property type="match status" value="1"/>
</dbReference>
<dbReference type="InterPro" id="IPR013486">
    <property type="entry name" value="SpoIID/LytB"/>
</dbReference>
<evidence type="ECO:0000313" key="3">
    <source>
        <dbReference type="Proteomes" id="UP000018837"/>
    </source>
</evidence>
<name>W2C2E3_9BACT</name>
<organism evidence="2 3">
    <name type="scientific">Tannerella sp. oral taxon BU063 isolate Cell 2</name>
    <dbReference type="NCBI Taxonomy" id="1411148"/>
    <lineage>
        <taxon>Bacteria</taxon>
        <taxon>Pseudomonadati</taxon>
        <taxon>Bacteroidota</taxon>
        <taxon>Bacteroidia</taxon>
        <taxon>Bacteroidales</taxon>
        <taxon>Tannerellaceae</taxon>
        <taxon>Tannerella</taxon>
    </lineage>
</organism>
<dbReference type="PANTHER" id="PTHR30032">
    <property type="entry name" value="N-ACETYLMURAMOYL-L-ALANINE AMIDASE-RELATED"/>
    <property type="match status" value="1"/>
</dbReference>
<dbReference type="Pfam" id="PF08486">
    <property type="entry name" value="SpoIID"/>
    <property type="match status" value="1"/>
</dbReference>